<evidence type="ECO:0000313" key="3">
    <source>
        <dbReference type="Proteomes" id="UP000190852"/>
    </source>
</evidence>
<gene>
    <name evidence="2" type="ORF">SAMN05660349_01717</name>
</gene>
<evidence type="ECO:0000259" key="1">
    <source>
        <dbReference type="Pfam" id="PF00425"/>
    </source>
</evidence>
<dbReference type="RefSeq" id="WP_079683261.1">
    <property type="nucleotide sequence ID" value="NZ_FUYQ01000010.1"/>
</dbReference>
<dbReference type="PRINTS" id="PR00095">
    <property type="entry name" value="ANTSNTHASEI"/>
</dbReference>
<dbReference type="Gene3D" id="3.60.120.10">
    <property type="entry name" value="Anthranilate synthase"/>
    <property type="match status" value="1"/>
</dbReference>
<dbReference type="AlphaFoldDB" id="A0A1T5C6U7"/>
<proteinExistence type="predicted"/>
<dbReference type="SUPFAM" id="SSF56322">
    <property type="entry name" value="ADC synthase"/>
    <property type="match status" value="1"/>
</dbReference>
<dbReference type="InterPro" id="IPR005801">
    <property type="entry name" value="ADC_synthase"/>
</dbReference>
<dbReference type="GO" id="GO:0046820">
    <property type="term" value="F:4-amino-4-deoxychorismate synthase activity"/>
    <property type="evidence" value="ECO:0007669"/>
    <property type="project" value="TreeGrafter"/>
</dbReference>
<protein>
    <submittedName>
        <fullName evidence="2">Para-aminobenzoate synthetase component 1</fullName>
    </submittedName>
</protein>
<evidence type="ECO:0000313" key="2">
    <source>
        <dbReference type="EMBL" id="SKB54850.1"/>
    </source>
</evidence>
<organism evidence="2 3">
    <name type="scientific">Parabacteroides chartae</name>
    <dbReference type="NCBI Taxonomy" id="1037355"/>
    <lineage>
        <taxon>Bacteria</taxon>
        <taxon>Pseudomonadati</taxon>
        <taxon>Bacteroidota</taxon>
        <taxon>Bacteroidia</taxon>
        <taxon>Bacteroidales</taxon>
        <taxon>Tannerellaceae</taxon>
        <taxon>Parabacteroides</taxon>
    </lineage>
</organism>
<name>A0A1T5C6U7_9BACT</name>
<accession>A0A1T5C6U7</accession>
<reference evidence="3" key="1">
    <citation type="submission" date="2017-02" db="EMBL/GenBank/DDBJ databases">
        <authorList>
            <person name="Varghese N."/>
            <person name="Submissions S."/>
        </authorList>
    </citation>
    <scope>NUCLEOTIDE SEQUENCE [LARGE SCALE GENOMIC DNA]</scope>
    <source>
        <strain evidence="3">DSM 24967</strain>
    </source>
</reference>
<dbReference type="GO" id="GO:0000162">
    <property type="term" value="P:L-tryptophan biosynthetic process"/>
    <property type="evidence" value="ECO:0007669"/>
    <property type="project" value="TreeGrafter"/>
</dbReference>
<dbReference type="NCBIfam" id="NF005486">
    <property type="entry name" value="PRK07093.1"/>
    <property type="match status" value="1"/>
</dbReference>
<dbReference type="PANTHER" id="PTHR11236:SF50">
    <property type="entry name" value="AMINODEOXYCHORISMATE SYNTHASE COMPONENT 1"/>
    <property type="match status" value="1"/>
</dbReference>
<dbReference type="InterPro" id="IPR019999">
    <property type="entry name" value="Anth_synth_I-like"/>
</dbReference>
<dbReference type="PANTHER" id="PTHR11236">
    <property type="entry name" value="AMINOBENZOATE/ANTHRANILATE SYNTHASE"/>
    <property type="match status" value="1"/>
</dbReference>
<keyword evidence="3" id="KW-1185">Reference proteome</keyword>
<dbReference type="EMBL" id="FUYQ01000010">
    <property type="protein sequence ID" value="SKB54850.1"/>
    <property type="molecule type" value="Genomic_DNA"/>
</dbReference>
<dbReference type="Pfam" id="PF00425">
    <property type="entry name" value="Chorismate_bind"/>
    <property type="match status" value="1"/>
</dbReference>
<dbReference type="Proteomes" id="UP000190852">
    <property type="component" value="Unassembled WGS sequence"/>
</dbReference>
<sequence>MKLFTKQEALDRMNLLGESGKPFLFIIDYDQAEIFIEEPHLINSKECLFNLNGFTNVDNACNINRAGGELMGNFNSDPERTTKLDKDIKWVVKPVSWENYKRSFQNVIKNINDGNSYLTNLTCATLVETNLSLQELFLRSYSLYKMWFKDRFVFFSPEIFVRIQNGEIYSYPMKGTIDASLPDAEHCILNDLKESAEHATIVDLIRNDLSIVAKDVTVSKYRYLDKITTNKGSLLQVSSEIKGKLPVDYSAKLGDILFALLPAGSITGAPKKKTQAIISESETHKRGFYTGIAGYFDGERLDSTVMIRFIEQADGKFYFKSGGGITAKSNLESEYNEMIQKVYVPLY</sequence>
<feature type="domain" description="Chorismate-utilising enzyme C-terminal" evidence="1">
    <location>
        <begin position="98"/>
        <end position="341"/>
    </location>
</feature>
<dbReference type="InterPro" id="IPR015890">
    <property type="entry name" value="Chorismate_C"/>
</dbReference>